<proteinExistence type="predicted"/>
<protein>
    <submittedName>
        <fullName evidence="1">Uncharacterized protein</fullName>
    </submittedName>
</protein>
<sequence length="97" mass="11826">MKELVFYEDFDVDEVSESINDVMSKWSIHFLDINGPNWIIYDYEMEVKCIFQFRVDFYDLESRIKLEDLKLNVIHHIESLRDETTYRDNLTNSVFFD</sequence>
<evidence type="ECO:0000313" key="2">
    <source>
        <dbReference type="Proteomes" id="UP000251717"/>
    </source>
</evidence>
<gene>
    <name evidence="1" type="ORF">MBBTH_00780</name>
</gene>
<dbReference type="AlphaFoldDB" id="A0A315XPJ1"/>
<dbReference type="Proteomes" id="UP000251717">
    <property type="component" value="Unassembled WGS sequence"/>
</dbReference>
<dbReference type="EMBL" id="MZGS01000006">
    <property type="protein sequence ID" value="PWB88347.1"/>
    <property type="molecule type" value="Genomic_DNA"/>
</dbReference>
<comment type="caution">
    <text evidence="1">The sequence shown here is derived from an EMBL/GenBank/DDBJ whole genome shotgun (WGS) entry which is preliminary data.</text>
</comment>
<reference evidence="1 2" key="1">
    <citation type="submission" date="2017-03" db="EMBL/GenBank/DDBJ databases">
        <title>Genome sequence of Methanobrevibacter thaueri.</title>
        <authorList>
            <person name="Poehlein A."/>
            <person name="Seedorf H."/>
            <person name="Daniel R."/>
        </authorList>
    </citation>
    <scope>NUCLEOTIDE SEQUENCE [LARGE SCALE GENOMIC DNA]</scope>
    <source>
        <strain evidence="1 2">DSM 11995</strain>
    </source>
</reference>
<dbReference type="OrthoDB" id="77462at2157"/>
<dbReference type="RefSeq" id="WP_116591074.1">
    <property type="nucleotide sequence ID" value="NZ_MZGS01000006.1"/>
</dbReference>
<accession>A0A315XPJ1</accession>
<evidence type="ECO:0000313" key="1">
    <source>
        <dbReference type="EMBL" id="PWB88347.1"/>
    </source>
</evidence>
<name>A0A315XPJ1_9EURY</name>
<keyword evidence="2" id="KW-1185">Reference proteome</keyword>
<organism evidence="1 2">
    <name type="scientific">Methanobrevibacter thaueri</name>
    <dbReference type="NCBI Taxonomy" id="190975"/>
    <lineage>
        <taxon>Archaea</taxon>
        <taxon>Methanobacteriati</taxon>
        <taxon>Methanobacteriota</taxon>
        <taxon>Methanomada group</taxon>
        <taxon>Methanobacteria</taxon>
        <taxon>Methanobacteriales</taxon>
        <taxon>Methanobacteriaceae</taxon>
        <taxon>Methanobrevibacter</taxon>
    </lineage>
</organism>